<accession>A0A165I3X1</accession>
<dbReference type="InParanoid" id="A0A165I3X1"/>
<dbReference type="OrthoDB" id="1517790at2759"/>
<evidence type="ECO:0000313" key="1">
    <source>
        <dbReference type="EMBL" id="KZF24344.1"/>
    </source>
</evidence>
<dbReference type="AlphaFoldDB" id="A0A165I3X1"/>
<keyword evidence="2" id="KW-1185">Reference proteome</keyword>
<sequence length="124" mass="13552">MAARSKSLNVFKKPLAVHSLNPVTGFTRSGYCETPRGDVGNHSVAGILTDQFLDFSASRGNDLRSIGLKGGCRWCLCASRWKEALLARKGDNDDVVPRVVLSATNEKALDDIPMEDLRKFAAEE</sequence>
<dbReference type="Proteomes" id="UP000076632">
    <property type="component" value="Unassembled WGS sequence"/>
</dbReference>
<organism evidence="1 2">
    <name type="scientific">Xylona heveae (strain CBS 132557 / TC161)</name>
    <dbReference type="NCBI Taxonomy" id="1328760"/>
    <lineage>
        <taxon>Eukaryota</taxon>
        <taxon>Fungi</taxon>
        <taxon>Dikarya</taxon>
        <taxon>Ascomycota</taxon>
        <taxon>Pezizomycotina</taxon>
        <taxon>Xylonomycetes</taxon>
        <taxon>Xylonales</taxon>
        <taxon>Xylonaceae</taxon>
        <taxon>Xylona</taxon>
    </lineage>
</organism>
<dbReference type="EMBL" id="KV407456">
    <property type="protein sequence ID" value="KZF24344.1"/>
    <property type="molecule type" value="Genomic_DNA"/>
</dbReference>
<proteinExistence type="predicted"/>
<name>A0A165I3X1_XYLHT</name>
<gene>
    <name evidence="1" type="ORF">L228DRAFT_245267</name>
</gene>
<dbReference type="GeneID" id="28897256"/>
<dbReference type="OMA" id="RNGCCDT"/>
<dbReference type="RefSeq" id="XP_018189899.1">
    <property type="nucleotide sequence ID" value="XM_018332119.1"/>
</dbReference>
<dbReference type="PANTHER" id="PTHR37466:SF1">
    <property type="entry name" value="SLR1628 PROTEIN"/>
    <property type="match status" value="1"/>
</dbReference>
<dbReference type="Pfam" id="PF09996">
    <property type="entry name" value="DUF2237"/>
    <property type="match status" value="1"/>
</dbReference>
<dbReference type="InterPro" id="IPR018714">
    <property type="entry name" value="DUF2237"/>
</dbReference>
<evidence type="ECO:0000313" key="2">
    <source>
        <dbReference type="Proteomes" id="UP000076632"/>
    </source>
</evidence>
<dbReference type="Gene3D" id="3.30.56.110">
    <property type="entry name" value="Protein of unknown function DUF2237"/>
    <property type="match status" value="1"/>
</dbReference>
<dbReference type="PANTHER" id="PTHR37466">
    <property type="entry name" value="SLR1628 PROTEIN"/>
    <property type="match status" value="1"/>
</dbReference>
<reference evidence="1 2" key="1">
    <citation type="journal article" date="2016" name="Fungal Biol.">
        <title>The genome of Xylona heveae provides a window into fungal endophytism.</title>
        <authorList>
            <person name="Gazis R."/>
            <person name="Kuo A."/>
            <person name="Riley R."/>
            <person name="LaButti K."/>
            <person name="Lipzen A."/>
            <person name="Lin J."/>
            <person name="Amirebrahimi M."/>
            <person name="Hesse C.N."/>
            <person name="Spatafora J.W."/>
            <person name="Henrissat B."/>
            <person name="Hainaut M."/>
            <person name="Grigoriev I.V."/>
            <person name="Hibbett D.S."/>
        </authorList>
    </citation>
    <scope>NUCLEOTIDE SEQUENCE [LARGE SCALE GENOMIC DNA]</scope>
    <source>
        <strain evidence="1 2">TC161</strain>
    </source>
</reference>
<protein>
    <submittedName>
        <fullName evidence="1">Uncharacterized protein</fullName>
    </submittedName>
</protein>
<dbReference type="STRING" id="1328760.A0A165I3X1"/>